<reference evidence="2 3" key="1">
    <citation type="submission" date="2019-12" db="EMBL/GenBank/DDBJ databases">
        <title>Novel species isolated from a subtropical stream in China.</title>
        <authorList>
            <person name="Lu H."/>
        </authorList>
    </citation>
    <scope>NUCLEOTIDE SEQUENCE [LARGE SCALE GENOMIC DNA]</scope>
    <source>
        <strain evidence="2 3">FT50W</strain>
    </source>
</reference>
<evidence type="ECO:0000313" key="3">
    <source>
        <dbReference type="Proteomes" id="UP000474565"/>
    </source>
</evidence>
<evidence type="ECO:0000313" key="2">
    <source>
        <dbReference type="EMBL" id="MYM81225.1"/>
    </source>
</evidence>
<dbReference type="EMBL" id="WWCP01000002">
    <property type="protein sequence ID" value="MYM81225.1"/>
    <property type="molecule type" value="Genomic_DNA"/>
</dbReference>
<evidence type="ECO:0000256" key="1">
    <source>
        <dbReference type="SAM" id="Phobius"/>
    </source>
</evidence>
<feature type="transmembrane region" description="Helical" evidence="1">
    <location>
        <begin position="32"/>
        <end position="52"/>
    </location>
</feature>
<keyword evidence="1" id="KW-0472">Membrane</keyword>
<keyword evidence="1" id="KW-1133">Transmembrane helix</keyword>
<dbReference type="Proteomes" id="UP000474565">
    <property type="component" value="Unassembled WGS sequence"/>
</dbReference>
<dbReference type="AlphaFoldDB" id="A0A6L8ML70"/>
<gene>
    <name evidence="2" type="ORF">GTP44_04535</name>
</gene>
<dbReference type="RefSeq" id="WP_161018485.1">
    <property type="nucleotide sequence ID" value="NZ_WWCP01000002.1"/>
</dbReference>
<sequence length="113" mass="12043">MKASSRAVLISALLFPGLGHLALRPRRGARGMLFLVPAAVAVLYLLSTILQLTNQLLAEINNGTLPLDPTMLLERVHASGADNFATNLASAVVLICWVSAVVDVLWLSRPAKS</sequence>
<organism evidence="2 3">
    <name type="scientific">Duganella lactea</name>
    <dbReference type="NCBI Taxonomy" id="2692173"/>
    <lineage>
        <taxon>Bacteria</taxon>
        <taxon>Pseudomonadati</taxon>
        <taxon>Pseudomonadota</taxon>
        <taxon>Betaproteobacteria</taxon>
        <taxon>Burkholderiales</taxon>
        <taxon>Oxalobacteraceae</taxon>
        <taxon>Telluria group</taxon>
        <taxon>Duganella</taxon>
    </lineage>
</organism>
<accession>A0A6L8ML70</accession>
<protein>
    <submittedName>
        <fullName evidence="2">Uncharacterized protein</fullName>
    </submittedName>
</protein>
<keyword evidence="1" id="KW-0812">Transmembrane</keyword>
<name>A0A6L8ML70_9BURK</name>
<comment type="caution">
    <text evidence="2">The sequence shown here is derived from an EMBL/GenBank/DDBJ whole genome shotgun (WGS) entry which is preliminary data.</text>
</comment>
<proteinExistence type="predicted"/>
<feature type="transmembrane region" description="Helical" evidence="1">
    <location>
        <begin position="88"/>
        <end position="107"/>
    </location>
</feature>